<evidence type="ECO:0000313" key="1">
    <source>
        <dbReference type="EMBL" id="MFC6238924.1"/>
    </source>
</evidence>
<protein>
    <recommendedName>
        <fullName evidence="3">SPOR domain-containing protein</fullName>
    </recommendedName>
</protein>
<organism evidence="1 2">
    <name type="scientific">Longivirga aurantiaca</name>
    <dbReference type="NCBI Taxonomy" id="1837743"/>
    <lineage>
        <taxon>Bacteria</taxon>
        <taxon>Bacillati</taxon>
        <taxon>Actinomycetota</taxon>
        <taxon>Actinomycetes</taxon>
        <taxon>Sporichthyales</taxon>
        <taxon>Sporichthyaceae</taxon>
        <taxon>Longivirga</taxon>
    </lineage>
</organism>
<accession>A0ABW1T3Q6</accession>
<dbReference type="RefSeq" id="WP_386767549.1">
    <property type="nucleotide sequence ID" value="NZ_JBHSTI010000008.1"/>
</dbReference>
<reference evidence="2" key="1">
    <citation type="journal article" date="2019" name="Int. J. Syst. Evol. Microbiol.">
        <title>The Global Catalogue of Microorganisms (GCM) 10K type strain sequencing project: providing services to taxonomists for standard genome sequencing and annotation.</title>
        <authorList>
            <consortium name="The Broad Institute Genomics Platform"/>
            <consortium name="The Broad Institute Genome Sequencing Center for Infectious Disease"/>
            <person name="Wu L."/>
            <person name="Ma J."/>
        </authorList>
    </citation>
    <scope>NUCLEOTIDE SEQUENCE [LARGE SCALE GENOMIC DNA]</scope>
    <source>
        <strain evidence="2">CGMCC 4.7317</strain>
    </source>
</reference>
<dbReference type="EMBL" id="JBHSTI010000008">
    <property type="protein sequence ID" value="MFC6238924.1"/>
    <property type="molecule type" value="Genomic_DNA"/>
</dbReference>
<gene>
    <name evidence="1" type="ORF">ACFQGU_13625</name>
</gene>
<sequence length="55" mass="6229">MTGDWWFNLRTQTVEQGEGDPNSERLGPYGTEAEAAGVLERMRKRNEAIDAEDDD</sequence>
<keyword evidence="2" id="KW-1185">Reference proteome</keyword>
<evidence type="ECO:0000313" key="2">
    <source>
        <dbReference type="Proteomes" id="UP001596138"/>
    </source>
</evidence>
<comment type="caution">
    <text evidence="1">The sequence shown here is derived from an EMBL/GenBank/DDBJ whole genome shotgun (WGS) entry which is preliminary data.</text>
</comment>
<evidence type="ECO:0008006" key="3">
    <source>
        <dbReference type="Google" id="ProtNLM"/>
    </source>
</evidence>
<name>A0ABW1T3Q6_9ACTN</name>
<dbReference type="Proteomes" id="UP001596138">
    <property type="component" value="Unassembled WGS sequence"/>
</dbReference>
<proteinExistence type="predicted"/>